<dbReference type="Gene3D" id="1.10.10.10">
    <property type="entry name" value="Winged helix-like DNA-binding domain superfamily/Winged helix DNA-binding domain"/>
    <property type="match status" value="1"/>
</dbReference>
<dbReference type="GO" id="GO:0006352">
    <property type="term" value="P:DNA-templated transcription initiation"/>
    <property type="evidence" value="ECO:0007669"/>
    <property type="project" value="InterPro"/>
</dbReference>
<gene>
    <name evidence="7" type="ORF">ASR47_1007246</name>
</gene>
<dbReference type="SUPFAM" id="SSF88659">
    <property type="entry name" value="Sigma3 and sigma4 domains of RNA polymerase sigma factors"/>
    <property type="match status" value="1"/>
</dbReference>
<dbReference type="PANTHER" id="PTHR43133:SF53">
    <property type="entry name" value="ECF RNA POLYMERASE SIGMA-E FACTOR"/>
    <property type="match status" value="1"/>
</dbReference>
<dbReference type="Gene3D" id="1.10.1740.10">
    <property type="match status" value="1"/>
</dbReference>
<feature type="domain" description="RNA polymerase sigma-70 region 2" evidence="5">
    <location>
        <begin position="24"/>
        <end position="86"/>
    </location>
</feature>
<keyword evidence="2" id="KW-0805">Transcription regulation</keyword>
<dbReference type="GO" id="GO:0016987">
    <property type="term" value="F:sigma factor activity"/>
    <property type="evidence" value="ECO:0007669"/>
    <property type="project" value="UniProtKB-KW"/>
</dbReference>
<dbReference type="EMBL" id="LOCQ01000056">
    <property type="protein sequence ID" value="OBV38930.1"/>
    <property type="molecule type" value="Genomic_DNA"/>
</dbReference>
<feature type="domain" description="RNA polymerase sigma factor 70 region 4 type 2" evidence="6">
    <location>
        <begin position="129"/>
        <end position="179"/>
    </location>
</feature>
<keyword evidence="4" id="KW-0804">Transcription</keyword>
<dbReference type="STRING" id="1747903.ASR47_1007246"/>
<evidence type="ECO:0000259" key="5">
    <source>
        <dbReference type="Pfam" id="PF04542"/>
    </source>
</evidence>
<evidence type="ECO:0000256" key="3">
    <source>
        <dbReference type="ARBA" id="ARBA00023082"/>
    </source>
</evidence>
<evidence type="ECO:0000259" key="6">
    <source>
        <dbReference type="Pfam" id="PF08281"/>
    </source>
</evidence>
<name>A0A1A7C2I5_9BURK</name>
<accession>A0A1A7C2I5</accession>
<evidence type="ECO:0000256" key="2">
    <source>
        <dbReference type="ARBA" id="ARBA00023015"/>
    </source>
</evidence>
<reference evidence="7 8" key="1">
    <citation type="submission" date="2016-04" db="EMBL/GenBank/DDBJ databases">
        <title>Draft genome sequence of Janthinobacterium psychrotolerans sp. nov., isolated from freshwater sediments in Denmark.</title>
        <authorList>
            <person name="Gong X."/>
            <person name="Skrivergaard S."/>
            <person name="Korsgaard B.S."/>
            <person name="Schreiber L."/>
            <person name="Marshall I.P."/>
            <person name="Finster K."/>
            <person name="Schramm A."/>
        </authorList>
    </citation>
    <scope>NUCLEOTIDE SEQUENCE [LARGE SCALE GENOMIC DNA]</scope>
    <source>
        <strain evidence="7 8">S3-2</strain>
    </source>
</reference>
<dbReference type="InterPro" id="IPR036388">
    <property type="entry name" value="WH-like_DNA-bd_sf"/>
</dbReference>
<evidence type="ECO:0000313" key="8">
    <source>
        <dbReference type="Proteomes" id="UP000092713"/>
    </source>
</evidence>
<dbReference type="Proteomes" id="UP000092713">
    <property type="component" value="Unassembled WGS sequence"/>
</dbReference>
<dbReference type="RefSeq" id="WP_065308634.1">
    <property type="nucleotide sequence ID" value="NZ_LOCQ01000056.1"/>
</dbReference>
<dbReference type="AlphaFoldDB" id="A0A1A7C2I5"/>
<proteinExistence type="inferred from homology"/>
<comment type="caution">
    <text evidence="7">The sequence shown here is derived from an EMBL/GenBank/DDBJ whole genome shotgun (WGS) entry which is preliminary data.</text>
</comment>
<keyword evidence="3" id="KW-0731">Sigma factor</keyword>
<dbReference type="InterPro" id="IPR039425">
    <property type="entry name" value="RNA_pol_sigma-70-like"/>
</dbReference>
<evidence type="ECO:0000256" key="4">
    <source>
        <dbReference type="ARBA" id="ARBA00023163"/>
    </source>
</evidence>
<comment type="similarity">
    <text evidence="1">Belongs to the sigma-70 factor family. ECF subfamily.</text>
</comment>
<dbReference type="NCBIfam" id="TIGR02937">
    <property type="entry name" value="sigma70-ECF"/>
    <property type="match status" value="1"/>
</dbReference>
<dbReference type="CDD" id="cd06171">
    <property type="entry name" value="Sigma70_r4"/>
    <property type="match status" value="1"/>
</dbReference>
<protein>
    <submittedName>
        <fullName evidence="7">RNA polymerase sigma-70 factor, ECF subfamily</fullName>
    </submittedName>
</protein>
<dbReference type="GO" id="GO:0003677">
    <property type="term" value="F:DNA binding"/>
    <property type="evidence" value="ECO:0007669"/>
    <property type="project" value="InterPro"/>
</dbReference>
<dbReference type="PANTHER" id="PTHR43133">
    <property type="entry name" value="RNA POLYMERASE ECF-TYPE SIGMA FACTO"/>
    <property type="match status" value="1"/>
</dbReference>
<dbReference type="Pfam" id="PF04542">
    <property type="entry name" value="Sigma70_r2"/>
    <property type="match status" value="1"/>
</dbReference>
<dbReference type="InterPro" id="IPR013324">
    <property type="entry name" value="RNA_pol_sigma_r3/r4-like"/>
</dbReference>
<dbReference type="Pfam" id="PF08281">
    <property type="entry name" value="Sigma70_r4_2"/>
    <property type="match status" value="1"/>
</dbReference>
<dbReference type="InterPro" id="IPR013249">
    <property type="entry name" value="RNA_pol_sigma70_r4_t2"/>
</dbReference>
<dbReference type="InterPro" id="IPR014284">
    <property type="entry name" value="RNA_pol_sigma-70_dom"/>
</dbReference>
<dbReference type="SUPFAM" id="SSF88946">
    <property type="entry name" value="Sigma2 domain of RNA polymerase sigma factors"/>
    <property type="match status" value="1"/>
</dbReference>
<evidence type="ECO:0000256" key="1">
    <source>
        <dbReference type="ARBA" id="ARBA00010641"/>
    </source>
</evidence>
<dbReference type="OrthoDB" id="8708718at2"/>
<dbReference type="InterPro" id="IPR007627">
    <property type="entry name" value="RNA_pol_sigma70_r2"/>
</dbReference>
<organism evidence="7 8">
    <name type="scientific">Janthinobacterium psychrotolerans</name>
    <dbReference type="NCBI Taxonomy" id="1747903"/>
    <lineage>
        <taxon>Bacteria</taxon>
        <taxon>Pseudomonadati</taxon>
        <taxon>Pseudomonadota</taxon>
        <taxon>Betaproteobacteria</taxon>
        <taxon>Burkholderiales</taxon>
        <taxon>Oxalobacteraceae</taxon>
        <taxon>Janthinobacterium</taxon>
    </lineage>
</organism>
<sequence length="208" mass="24431">MLYDNENFLVENARAGNKEAFEALYLRYRKKVCQLIRRHVNNQQDIDDLIQIIFFKAYQGLKNFRGESMFFTWLFSITMNCIKLHHKKMLSDGFCICRSMQDLGGPPFNLEARDAEDPESIYIAMQQEMEIIDVISRFPPFLREIFVLRESEGCSYAEIAVKMECPVGTVKSRLHRARESIMKIIEKDEFGSRVRQLNGRQRGKARDE</sequence>
<dbReference type="InterPro" id="IPR013325">
    <property type="entry name" value="RNA_pol_sigma_r2"/>
</dbReference>
<evidence type="ECO:0000313" key="7">
    <source>
        <dbReference type="EMBL" id="OBV38930.1"/>
    </source>
</evidence>
<keyword evidence="8" id="KW-1185">Reference proteome</keyword>